<dbReference type="AlphaFoldDB" id="A0A8S1IQ70"/>
<proteinExistence type="predicted"/>
<keyword evidence="3" id="KW-1185">Reference proteome</keyword>
<organism evidence="2 3">
    <name type="scientific">Ostreobium quekettii</name>
    <dbReference type="NCBI Taxonomy" id="121088"/>
    <lineage>
        <taxon>Eukaryota</taxon>
        <taxon>Viridiplantae</taxon>
        <taxon>Chlorophyta</taxon>
        <taxon>core chlorophytes</taxon>
        <taxon>Ulvophyceae</taxon>
        <taxon>TCBD clade</taxon>
        <taxon>Bryopsidales</taxon>
        <taxon>Ostreobineae</taxon>
        <taxon>Ostreobiaceae</taxon>
        <taxon>Ostreobium</taxon>
    </lineage>
</organism>
<protein>
    <submittedName>
        <fullName evidence="2">Uncharacterized protein</fullName>
    </submittedName>
</protein>
<feature type="region of interest" description="Disordered" evidence="1">
    <location>
        <begin position="70"/>
        <end position="102"/>
    </location>
</feature>
<accession>A0A8S1IQ70</accession>
<name>A0A8S1IQ70_9CHLO</name>
<evidence type="ECO:0000256" key="1">
    <source>
        <dbReference type="SAM" id="MobiDB-lite"/>
    </source>
</evidence>
<evidence type="ECO:0000313" key="2">
    <source>
        <dbReference type="EMBL" id="CAD7695816.1"/>
    </source>
</evidence>
<sequence length="174" mass="19647">MCSAFILTGNLAAPFTAQVVRQMLYSTYQRINYNRIAEFNGELQARLQGQAQELKLRLLKASVDKQLARSSALVEEERHAEDEATNGDPDENPTTSDAQGAPEISVDLKVLLTVLRMETSRTAVMIKEEMQRDDDSDRLKILNSQKDELSVLVKRVENEMAERDEDETNQESGK</sequence>
<evidence type="ECO:0000313" key="3">
    <source>
        <dbReference type="Proteomes" id="UP000708148"/>
    </source>
</evidence>
<gene>
    <name evidence="2" type="ORF">OSTQU699_LOCUS1177</name>
</gene>
<dbReference type="EMBL" id="CAJHUC010000392">
    <property type="protein sequence ID" value="CAD7695816.1"/>
    <property type="molecule type" value="Genomic_DNA"/>
</dbReference>
<reference evidence="2" key="1">
    <citation type="submission" date="2020-12" db="EMBL/GenBank/DDBJ databases">
        <authorList>
            <person name="Iha C."/>
        </authorList>
    </citation>
    <scope>NUCLEOTIDE SEQUENCE</scope>
</reference>
<dbReference type="Proteomes" id="UP000708148">
    <property type="component" value="Unassembled WGS sequence"/>
</dbReference>
<comment type="caution">
    <text evidence="2">The sequence shown here is derived from an EMBL/GenBank/DDBJ whole genome shotgun (WGS) entry which is preliminary data.</text>
</comment>